<name>A0A6L2N9D1_TANCI</name>
<proteinExistence type="predicted"/>
<feature type="compositionally biased region" description="Polar residues" evidence="1">
    <location>
        <begin position="1"/>
        <end position="10"/>
    </location>
</feature>
<feature type="compositionally biased region" description="Basic residues" evidence="1">
    <location>
        <begin position="11"/>
        <end position="23"/>
    </location>
</feature>
<dbReference type="EMBL" id="BKCJ010008234">
    <property type="protein sequence ID" value="GEU81215.1"/>
    <property type="molecule type" value="Genomic_DNA"/>
</dbReference>
<feature type="compositionally biased region" description="Acidic residues" evidence="1">
    <location>
        <begin position="126"/>
        <end position="160"/>
    </location>
</feature>
<feature type="region of interest" description="Disordered" evidence="1">
    <location>
        <begin position="83"/>
        <end position="162"/>
    </location>
</feature>
<organism evidence="2">
    <name type="scientific">Tanacetum cinerariifolium</name>
    <name type="common">Dalmatian daisy</name>
    <name type="synonym">Chrysanthemum cinerariifolium</name>
    <dbReference type="NCBI Taxonomy" id="118510"/>
    <lineage>
        <taxon>Eukaryota</taxon>
        <taxon>Viridiplantae</taxon>
        <taxon>Streptophyta</taxon>
        <taxon>Embryophyta</taxon>
        <taxon>Tracheophyta</taxon>
        <taxon>Spermatophyta</taxon>
        <taxon>Magnoliopsida</taxon>
        <taxon>eudicotyledons</taxon>
        <taxon>Gunneridae</taxon>
        <taxon>Pentapetalae</taxon>
        <taxon>asterids</taxon>
        <taxon>campanulids</taxon>
        <taxon>Asterales</taxon>
        <taxon>Asteraceae</taxon>
        <taxon>Asteroideae</taxon>
        <taxon>Anthemideae</taxon>
        <taxon>Anthemidinae</taxon>
        <taxon>Tanacetum</taxon>
    </lineage>
</organism>
<accession>A0A6L2N9D1</accession>
<gene>
    <name evidence="2" type="ORF">Tci_053193</name>
</gene>
<protein>
    <submittedName>
        <fullName evidence="2">Uncharacterized protein</fullName>
    </submittedName>
</protein>
<evidence type="ECO:0000256" key="1">
    <source>
        <dbReference type="SAM" id="MobiDB-lite"/>
    </source>
</evidence>
<reference evidence="2" key="1">
    <citation type="journal article" date="2019" name="Sci. Rep.">
        <title>Draft genome of Tanacetum cinerariifolium, the natural source of mosquito coil.</title>
        <authorList>
            <person name="Yamashiro T."/>
            <person name="Shiraishi A."/>
            <person name="Satake H."/>
            <person name="Nakayama K."/>
        </authorList>
    </citation>
    <scope>NUCLEOTIDE SEQUENCE</scope>
</reference>
<comment type="caution">
    <text evidence="2">The sequence shown here is derived from an EMBL/GenBank/DDBJ whole genome shotgun (WGS) entry which is preliminary data.</text>
</comment>
<sequence>MFIKYSTSQIPHKKSRGKGLQRKKTVDDSQETVDVSKVSEPEPVKRKTTSRRVVKKKVIIFTDDNIISDLDVALELDIMQALKGSKKTSKRQPGTGGSSEGNGTIPGVLNESTVVSATSSERIEQESEYSEEDHLDDEEKDDKEGDADDEDDETESDEDDMYKYKIRVCKDKVGEMLNAKVEDSDKGDEEVTDAAKADAEKTLEVNDDAKKTELPPISSSLSVSLGFGDQFLKLSSDSSLVSIVKDTTDAEINSLLEVKI</sequence>
<feature type="region of interest" description="Disordered" evidence="1">
    <location>
        <begin position="1"/>
        <end position="50"/>
    </location>
</feature>
<evidence type="ECO:0000313" key="2">
    <source>
        <dbReference type="EMBL" id="GEU81215.1"/>
    </source>
</evidence>
<dbReference type="AlphaFoldDB" id="A0A6L2N9D1"/>